<proteinExistence type="predicted"/>
<evidence type="ECO:0000313" key="1">
    <source>
        <dbReference type="EMBL" id="MCR6489218.1"/>
    </source>
</evidence>
<accession>A0A9X2SPZ4</accession>
<name>A0A9X2SPZ4_9PSEU</name>
<dbReference type="EMBL" id="JAMXQV010000031">
    <property type="protein sequence ID" value="MCR6489218.1"/>
    <property type="molecule type" value="Genomic_DNA"/>
</dbReference>
<dbReference type="Proteomes" id="UP001144096">
    <property type="component" value="Unassembled WGS sequence"/>
</dbReference>
<dbReference type="RefSeq" id="WP_257925793.1">
    <property type="nucleotide sequence ID" value="NZ_JAMXQV010000031.1"/>
</dbReference>
<comment type="caution">
    <text evidence="1">The sequence shown here is derived from an EMBL/GenBank/DDBJ whole genome shotgun (WGS) entry which is preliminary data.</text>
</comment>
<reference evidence="1" key="1">
    <citation type="submission" date="2022-06" db="EMBL/GenBank/DDBJ databases">
        <title>Amycolatopsis iheyaensis sp. nov., a new species of the genus Amycolatopsis isolated from soil in Iheya island, Japan.</title>
        <authorList>
            <person name="Ngamcharungchit C."/>
            <person name="Kanto H."/>
            <person name="Take A."/>
            <person name="Intra B."/>
            <person name="Matsumoto A."/>
            <person name="Panbangred W."/>
            <person name="Inahashi Y."/>
        </authorList>
    </citation>
    <scope>NUCLEOTIDE SEQUENCE</scope>
    <source>
        <strain evidence="1">OK19-0408</strain>
    </source>
</reference>
<gene>
    <name evidence="1" type="ORF">M8542_41010</name>
</gene>
<evidence type="ECO:0000313" key="2">
    <source>
        <dbReference type="Proteomes" id="UP001144096"/>
    </source>
</evidence>
<sequence length="237" mass="25262">MKPGRRRDAQGNPAATAFTQRMMAIPYAELERILEVIAGAGGEVTTDPVGAAGLTAAVSAAAARSARSVSIWRSWSRRRRPAVCQTAVLCSFRDLTNPQPLRNFSPEHAYAYRWGLSVPPSVGQWAVVEGADGPTTVIVGAVGANAYVNEFGVDSLEVIVRLVPAADVAKARAVVERKRSGDLAAEATWLAHCRWIAGMDPERPSRPLPAAFDVPLLPTDKADCASADRTQQSRSSA</sequence>
<organism evidence="1 2">
    <name type="scientific">Amycolatopsis iheyensis</name>
    <dbReference type="NCBI Taxonomy" id="2945988"/>
    <lineage>
        <taxon>Bacteria</taxon>
        <taxon>Bacillati</taxon>
        <taxon>Actinomycetota</taxon>
        <taxon>Actinomycetes</taxon>
        <taxon>Pseudonocardiales</taxon>
        <taxon>Pseudonocardiaceae</taxon>
        <taxon>Amycolatopsis</taxon>
    </lineage>
</organism>
<keyword evidence="2" id="KW-1185">Reference proteome</keyword>
<dbReference type="AlphaFoldDB" id="A0A9X2SPZ4"/>
<protein>
    <submittedName>
        <fullName evidence="1">Uncharacterized protein</fullName>
    </submittedName>
</protein>